<dbReference type="Gene3D" id="3.30.420.10">
    <property type="entry name" value="Ribonuclease H-like superfamily/Ribonuclease H"/>
    <property type="match status" value="1"/>
</dbReference>
<dbReference type="InterPro" id="IPR013520">
    <property type="entry name" value="Ribonucl_H"/>
</dbReference>
<dbReference type="PANTHER" id="PTHR23044:SF61">
    <property type="entry name" value="3'-5' EXORIBONUCLEASE 1-RELATED"/>
    <property type="match status" value="1"/>
</dbReference>
<keyword evidence="6" id="KW-1185">Reference proteome</keyword>
<evidence type="ECO:0000256" key="3">
    <source>
        <dbReference type="ARBA" id="ARBA00022839"/>
    </source>
</evidence>
<evidence type="ECO:0000259" key="4">
    <source>
        <dbReference type="SMART" id="SM00479"/>
    </source>
</evidence>
<dbReference type="AlphaFoldDB" id="A0AAW1K154"/>
<dbReference type="SUPFAM" id="SSF53098">
    <property type="entry name" value="Ribonuclease H-like"/>
    <property type="match status" value="1"/>
</dbReference>
<dbReference type="SMART" id="SM00479">
    <property type="entry name" value="EXOIII"/>
    <property type="match status" value="1"/>
</dbReference>
<evidence type="ECO:0000313" key="5">
    <source>
        <dbReference type="EMBL" id="KAK9711709.1"/>
    </source>
</evidence>
<dbReference type="PANTHER" id="PTHR23044">
    <property type="entry name" value="3'-5' EXONUCLEASE ERI1-RELATED"/>
    <property type="match status" value="1"/>
</dbReference>
<dbReference type="GO" id="GO:0003676">
    <property type="term" value="F:nucleic acid binding"/>
    <property type="evidence" value="ECO:0007669"/>
    <property type="project" value="InterPro"/>
</dbReference>
<dbReference type="InterPro" id="IPR012337">
    <property type="entry name" value="RNaseH-like_sf"/>
</dbReference>
<evidence type="ECO:0000313" key="6">
    <source>
        <dbReference type="Proteomes" id="UP001458880"/>
    </source>
</evidence>
<proteinExistence type="predicted"/>
<keyword evidence="1" id="KW-0540">Nuclease</keyword>
<comment type="caution">
    <text evidence="5">The sequence shown here is derived from an EMBL/GenBank/DDBJ whole genome shotgun (WGS) entry which is preliminary data.</text>
</comment>
<dbReference type="InterPro" id="IPR047201">
    <property type="entry name" value="ERI-1_3'hExo-like"/>
</dbReference>
<dbReference type="Proteomes" id="UP001458880">
    <property type="component" value="Unassembled WGS sequence"/>
</dbReference>
<evidence type="ECO:0000256" key="2">
    <source>
        <dbReference type="ARBA" id="ARBA00022801"/>
    </source>
</evidence>
<dbReference type="InterPro" id="IPR051274">
    <property type="entry name" value="3-5_Exoribonuclease"/>
</dbReference>
<feature type="domain" description="Exonuclease" evidence="4">
    <location>
        <begin position="33"/>
        <end position="228"/>
    </location>
</feature>
<keyword evidence="2" id="KW-0378">Hydrolase</keyword>
<keyword evidence="3 5" id="KW-0269">Exonuclease</keyword>
<dbReference type="EMBL" id="JASPKY010000275">
    <property type="protein sequence ID" value="KAK9711709.1"/>
    <property type="molecule type" value="Genomic_DNA"/>
</dbReference>
<gene>
    <name evidence="5" type="ORF">QE152_g25309</name>
</gene>
<dbReference type="Pfam" id="PF00929">
    <property type="entry name" value="RNase_T"/>
    <property type="match status" value="1"/>
</dbReference>
<protein>
    <submittedName>
        <fullName evidence="5">Exonuclease</fullName>
    </submittedName>
</protein>
<dbReference type="InterPro" id="IPR036397">
    <property type="entry name" value="RNaseH_sf"/>
</dbReference>
<accession>A0AAW1K154</accession>
<organism evidence="5 6">
    <name type="scientific">Popillia japonica</name>
    <name type="common">Japanese beetle</name>
    <dbReference type="NCBI Taxonomy" id="7064"/>
    <lineage>
        <taxon>Eukaryota</taxon>
        <taxon>Metazoa</taxon>
        <taxon>Ecdysozoa</taxon>
        <taxon>Arthropoda</taxon>
        <taxon>Hexapoda</taxon>
        <taxon>Insecta</taxon>
        <taxon>Pterygota</taxon>
        <taxon>Neoptera</taxon>
        <taxon>Endopterygota</taxon>
        <taxon>Coleoptera</taxon>
        <taxon>Polyphaga</taxon>
        <taxon>Scarabaeiformia</taxon>
        <taxon>Scarabaeidae</taxon>
        <taxon>Rutelinae</taxon>
        <taxon>Popillia</taxon>
    </lineage>
</organism>
<name>A0AAW1K154_POPJA</name>
<sequence>MSTRLLAQQLNLIETIPVNKPLMEGHCVQTFDYLIFLDFEATCWDRYDRTKGSAEIIEFPAVFYDLRQHKILKEFQEYVMPTERPKLSEFCNKLTGITQKQVDKGVPLQTSLLLFTRWLQELTTKYNLTFDSTDMRKKRCALVTWSDWDLGTCLESECRRKQIRKSEIFNKWINLRALYEEYYNRRPLGLNGALLDVGLTFEGKQHCGLDDAKNTAFLARKMVSDGVLLRITKELTIN</sequence>
<dbReference type="GO" id="GO:0000175">
    <property type="term" value="F:3'-5'-RNA exonuclease activity"/>
    <property type="evidence" value="ECO:0007669"/>
    <property type="project" value="InterPro"/>
</dbReference>
<dbReference type="CDD" id="cd06133">
    <property type="entry name" value="ERI-1_3'hExo_like"/>
    <property type="match status" value="1"/>
</dbReference>
<reference evidence="5 6" key="1">
    <citation type="journal article" date="2024" name="BMC Genomics">
        <title>De novo assembly and annotation of Popillia japonica's genome with initial clues to its potential as an invasive pest.</title>
        <authorList>
            <person name="Cucini C."/>
            <person name="Boschi S."/>
            <person name="Funari R."/>
            <person name="Cardaioli E."/>
            <person name="Iannotti N."/>
            <person name="Marturano G."/>
            <person name="Paoli F."/>
            <person name="Bruttini M."/>
            <person name="Carapelli A."/>
            <person name="Frati F."/>
            <person name="Nardi F."/>
        </authorList>
    </citation>
    <scope>NUCLEOTIDE SEQUENCE [LARGE SCALE GENOMIC DNA]</scope>
    <source>
        <strain evidence="5">DMR45628</strain>
    </source>
</reference>
<evidence type="ECO:0000256" key="1">
    <source>
        <dbReference type="ARBA" id="ARBA00022722"/>
    </source>
</evidence>